<dbReference type="InterPro" id="IPR025723">
    <property type="entry name" value="ArsA/GET3_ATPase-like"/>
</dbReference>
<dbReference type="Pfam" id="PF02374">
    <property type="entry name" value="ArsA_ATPase"/>
    <property type="match status" value="1"/>
</dbReference>
<name>A0A4R1HWE0_PSEEN</name>
<dbReference type="InterPro" id="IPR016300">
    <property type="entry name" value="ATPase_ArsA/GET3"/>
</dbReference>
<dbReference type="InterPro" id="IPR027417">
    <property type="entry name" value="P-loop_NTPase"/>
</dbReference>
<sequence length="434" mass="45889">MTARRVPIGRADGDRYAPGVRVVLFTGKGGVGKTTLAAATAAMLSGSGRKVLVVSTDPAHSLGDALGTELGPDPTEIEPSLFAAHIDARVLLEGAWGDLQEHLRTIIAGAGVDELVADELTVLPGVEDLLALAEVQRLADSGEYDVLVVDCGPTAETLRLLTLPEALAGYLERLFPAHRRAVRGLVANLAGAKADGAGWERTVDALGLLAEQLSGLREMLGDRSRTSIRLVLTPERVVAAETRRTLTALALHELRVDALVANRVMPGPPPSLRGPAARWLRERHGEQQAVLAELAQLGGDVPVHAVRYTAAEPTGTDALRELARSLYGDDDPVPESGPTGSARPLLQLKRTAGHGVSADSEFEMTVALPGSEDAPLDLARVGDEMVIGLGMTRRVVALPSVLRRCEAVGAQLVGSGRDARLEVTFRPDPKTWMT</sequence>
<reference evidence="4 5" key="1">
    <citation type="submission" date="2019-03" db="EMBL/GenBank/DDBJ databases">
        <title>Sequencing the genomes of 1000 actinobacteria strains.</title>
        <authorList>
            <person name="Klenk H.-P."/>
        </authorList>
    </citation>
    <scope>NUCLEOTIDE SEQUENCE [LARGE SCALE GENOMIC DNA]</scope>
    <source>
        <strain evidence="4 5">DSM 44969</strain>
    </source>
</reference>
<dbReference type="InterPro" id="IPR008978">
    <property type="entry name" value="HSP20-like_chaperone"/>
</dbReference>
<dbReference type="SUPFAM" id="SSF52540">
    <property type="entry name" value="P-loop containing nucleoside triphosphate hydrolases"/>
    <property type="match status" value="1"/>
</dbReference>
<evidence type="ECO:0000256" key="1">
    <source>
        <dbReference type="ARBA" id="ARBA00011040"/>
    </source>
</evidence>
<dbReference type="GO" id="GO:0005524">
    <property type="term" value="F:ATP binding"/>
    <property type="evidence" value="ECO:0007669"/>
    <property type="project" value="UniProtKB-KW"/>
</dbReference>
<dbReference type="PANTHER" id="PTHR10803">
    <property type="entry name" value="ARSENICAL PUMP-DRIVING ATPASE ARSENITE-TRANSLOCATING ATPASE"/>
    <property type="match status" value="1"/>
</dbReference>
<evidence type="ECO:0000259" key="2">
    <source>
        <dbReference type="Pfam" id="PF02374"/>
    </source>
</evidence>
<organism evidence="4 5">
    <name type="scientific">Pseudonocardia endophytica</name>
    <dbReference type="NCBI Taxonomy" id="401976"/>
    <lineage>
        <taxon>Bacteria</taxon>
        <taxon>Bacillati</taxon>
        <taxon>Actinomycetota</taxon>
        <taxon>Actinomycetes</taxon>
        <taxon>Pseudonocardiales</taxon>
        <taxon>Pseudonocardiaceae</taxon>
        <taxon>Pseudonocardia</taxon>
    </lineage>
</organism>
<dbReference type="EMBL" id="SMFZ01000001">
    <property type="protein sequence ID" value="TCK25070.1"/>
    <property type="molecule type" value="Genomic_DNA"/>
</dbReference>
<dbReference type="GO" id="GO:0016887">
    <property type="term" value="F:ATP hydrolysis activity"/>
    <property type="evidence" value="ECO:0007669"/>
    <property type="project" value="InterPro"/>
</dbReference>
<keyword evidence="4" id="KW-0547">Nucleotide-binding</keyword>
<evidence type="ECO:0000259" key="3">
    <source>
        <dbReference type="Pfam" id="PF17886"/>
    </source>
</evidence>
<dbReference type="CDD" id="cd02035">
    <property type="entry name" value="ArsA"/>
    <property type="match status" value="1"/>
</dbReference>
<keyword evidence="5" id="KW-1185">Reference proteome</keyword>
<evidence type="ECO:0000313" key="4">
    <source>
        <dbReference type="EMBL" id="TCK25070.1"/>
    </source>
</evidence>
<dbReference type="PANTHER" id="PTHR10803:SF3">
    <property type="entry name" value="ATPASE GET3"/>
    <property type="match status" value="1"/>
</dbReference>
<comment type="caution">
    <text evidence="4">The sequence shown here is derived from an EMBL/GenBank/DDBJ whole genome shotgun (WGS) entry which is preliminary data.</text>
</comment>
<evidence type="ECO:0000313" key="5">
    <source>
        <dbReference type="Proteomes" id="UP000295560"/>
    </source>
</evidence>
<proteinExistence type="inferred from homology"/>
<dbReference type="InterPro" id="IPR040612">
    <property type="entry name" value="ArsA_HSP20-like"/>
</dbReference>
<protein>
    <submittedName>
        <fullName evidence="4">Arsenite efflux ATP-binding protein ArsA</fullName>
    </submittedName>
</protein>
<gene>
    <name evidence="4" type="ORF">EV378_0867</name>
</gene>
<comment type="similarity">
    <text evidence="1">Belongs to the arsA ATPase family.</text>
</comment>
<dbReference type="Gene3D" id="2.60.40.790">
    <property type="match status" value="1"/>
</dbReference>
<feature type="domain" description="ArsA HSP20-like" evidence="3">
    <location>
        <begin position="359"/>
        <end position="425"/>
    </location>
</feature>
<dbReference type="Gene3D" id="3.40.50.300">
    <property type="entry name" value="P-loop containing nucleotide triphosphate hydrolases"/>
    <property type="match status" value="1"/>
</dbReference>
<feature type="domain" description="ArsA/GET3 Anion-transporting ATPase-like" evidence="2">
    <location>
        <begin position="21"/>
        <end position="327"/>
    </location>
</feature>
<dbReference type="NCBIfam" id="TIGR00345">
    <property type="entry name" value="GET3_arsA_TRC40"/>
    <property type="match status" value="1"/>
</dbReference>
<dbReference type="Pfam" id="PF17886">
    <property type="entry name" value="ArsA_HSP20"/>
    <property type="match status" value="1"/>
</dbReference>
<dbReference type="AlphaFoldDB" id="A0A4R1HWE0"/>
<accession>A0A4R1HWE0</accession>
<dbReference type="Proteomes" id="UP000295560">
    <property type="component" value="Unassembled WGS sequence"/>
</dbReference>
<keyword evidence="4" id="KW-0067">ATP-binding</keyword>